<sequence>MISVVFECSGHMRCTNERCRMCSCDGTGDRDTNRQSKLSLNLSTAHLLSAKL</sequence>
<reference evidence="2" key="1">
    <citation type="submission" date="2017-02" db="UniProtKB">
        <authorList>
            <consortium name="WormBaseParasite"/>
        </authorList>
    </citation>
    <scope>IDENTIFICATION</scope>
</reference>
<protein>
    <submittedName>
        <fullName evidence="2">CRC domain-containing protein</fullName>
    </submittedName>
</protein>
<dbReference type="AlphaFoldDB" id="A0A0M3IQK7"/>
<evidence type="ECO:0000313" key="1">
    <source>
        <dbReference type="Proteomes" id="UP000036681"/>
    </source>
</evidence>
<dbReference type="Proteomes" id="UP000036681">
    <property type="component" value="Unplaced"/>
</dbReference>
<dbReference type="WBParaSite" id="ALUE_0002103501-mRNA-1">
    <property type="protein sequence ID" value="ALUE_0002103501-mRNA-1"/>
    <property type="gene ID" value="ALUE_0002103501"/>
</dbReference>
<keyword evidence="1" id="KW-1185">Reference proteome</keyword>
<name>A0A0M3IQK7_ASCLU</name>
<proteinExistence type="predicted"/>
<evidence type="ECO:0000313" key="2">
    <source>
        <dbReference type="WBParaSite" id="ALUE_0002103501-mRNA-1"/>
    </source>
</evidence>
<organism evidence="1 2">
    <name type="scientific">Ascaris lumbricoides</name>
    <name type="common">Giant roundworm</name>
    <dbReference type="NCBI Taxonomy" id="6252"/>
    <lineage>
        <taxon>Eukaryota</taxon>
        <taxon>Metazoa</taxon>
        <taxon>Ecdysozoa</taxon>
        <taxon>Nematoda</taxon>
        <taxon>Chromadorea</taxon>
        <taxon>Rhabditida</taxon>
        <taxon>Spirurina</taxon>
        <taxon>Ascaridomorpha</taxon>
        <taxon>Ascaridoidea</taxon>
        <taxon>Ascarididae</taxon>
        <taxon>Ascaris</taxon>
    </lineage>
</organism>
<accession>A0A0M3IQK7</accession>